<dbReference type="STRING" id="476652.DEAC_c02360"/>
<evidence type="ECO:0000313" key="1">
    <source>
        <dbReference type="EMBL" id="KLU67829.1"/>
    </source>
</evidence>
<sequence>MKIYATPISVLAWFELNGRPQPIRMKLDDKEVKIEQVISMEEEKIAGNWMLLFKCQSEINRELKRFELKYELNTCKWLLWKM</sequence>
<organism evidence="1 2">
    <name type="scientific">Desulfosporosinus acididurans</name>
    <dbReference type="NCBI Taxonomy" id="476652"/>
    <lineage>
        <taxon>Bacteria</taxon>
        <taxon>Bacillati</taxon>
        <taxon>Bacillota</taxon>
        <taxon>Clostridia</taxon>
        <taxon>Eubacteriales</taxon>
        <taxon>Desulfitobacteriaceae</taxon>
        <taxon>Desulfosporosinus</taxon>
    </lineage>
</organism>
<comment type="caution">
    <text evidence="1">The sequence shown here is derived from an EMBL/GenBank/DDBJ whole genome shotgun (WGS) entry which is preliminary data.</text>
</comment>
<dbReference type="PATRIC" id="fig|476652.3.peg.232"/>
<accession>A0A0J1FWQ3</accession>
<dbReference type="EMBL" id="LDZY01000001">
    <property type="protein sequence ID" value="KLU67829.1"/>
    <property type="molecule type" value="Genomic_DNA"/>
</dbReference>
<evidence type="ECO:0000313" key="2">
    <source>
        <dbReference type="Proteomes" id="UP000036356"/>
    </source>
</evidence>
<protein>
    <submittedName>
        <fullName evidence="1">Uncharacterized protein</fullName>
    </submittedName>
</protein>
<gene>
    <name evidence="1" type="ORF">DEAC_c02360</name>
</gene>
<dbReference type="AlphaFoldDB" id="A0A0J1FWQ3"/>
<dbReference type="Proteomes" id="UP000036356">
    <property type="component" value="Unassembled WGS sequence"/>
</dbReference>
<dbReference type="RefSeq" id="WP_047808184.1">
    <property type="nucleotide sequence ID" value="NZ_LDZY01000001.1"/>
</dbReference>
<reference evidence="1 2" key="1">
    <citation type="submission" date="2015-06" db="EMBL/GenBank/DDBJ databases">
        <title>Draft genome of the moderately acidophilic sulfate reducer Candidatus Desulfosporosinus acididurans strain M1.</title>
        <authorList>
            <person name="Poehlein A."/>
            <person name="Petzsch P."/>
            <person name="Johnson B.D."/>
            <person name="Schloemann M."/>
            <person name="Daniel R."/>
            <person name="Muehling M."/>
        </authorList>
    </citation>
    <scope>NUCLEOTIDE SEQUENCE [LARGE SCALE GENOMIC DNA]</scope>
    <source>
        <strain evidence="1 2">M1</strain>
    </source>
</reference>
<name>A0A0J1FWQ3_9FIRM</name>
<keyword evidence="2" id="KW-1185">Reference proteome</keyword>
<proteinExistence type="predicted"/>